<dbReference type="Gene3D" id="1.10.510.10">
    <property type="entry name" value="Transferase(Phosphotransferase) domain 1"/>
    <property type="match status" value="1"/>
</dbReference>
<accession>A0A6A4HEP0</accession>
<dbReference type="GO" id="GO:0004672">
    <property type="term" value="F:protein kinase activity"/>
    <property type="evidence" value="ECO:0007669"/>
    <property type="project" value="InterPro"/>
</dbReference>
<gene>
    <name evidence="2" type="ORF">BT96DRAFT_93107</name>
</gene>
<dbReference type="AlphaFoldDB" id="A0A6A4HEP0"/>
<dbReference type="InterPro" id="IPR000719">
    <property type="entry name" value="Prot_kinase_dom"/>
</dbReference>
<evidence type="ECO:0000313" key="2">
    <source>
        <dbReference type="EMBL" id="KAE9396912.1"/>
    </source>
</evidence>
<dbReference type="SUPFAM" id="SSF56112">
    <property type="entry name" value="Protein kinase-like (PK-like)"/>
    <property type="match status" value="1"/>
</dbReference>
<dbReference type="OrthoDB" id="2963976at2759"/>
<dbReference type="InterPro" id="IPR011009">
    <property type="entry name" value="Kinase-like_dom_sf"/>
</dbReference>
<dbReference type="PROSITE" id="PS50011">
    <property type="entry name" value="PROTEIN_KINASE_DOM"/>
    <property type="match status" value="1"/>
</dbReference>
<dbReference type="InterPro" id="IPR004147">
    <property type="entry name" value="ABC1_dom"/>
</dbReference>
<dbReference type="Proteomes" id="UP000799118">
    <property type="component" value="Unassembled WGS sequence"/>
</dbReference>
<dbReference type="Pfam" id="PF03109">
    <property type="entry name" value="ABC1"/>
    <property type="match status" value="1"/>
</dbReference>
<dbReference type="EMBL" id="ML769506">
    <property type="protein sequence ID" value="KAE9396912.1"/>
    <property type="molecule type" value="Genomic_DNA"/>
</dbReference>
<evidence type="ECO:0000313" key="3">
    <source>
        <dbReference type="Proteomes" id="UP000799118"/>
    </source>
</evidence>
<protein>
    <recommendedName>
        <fullName evidence="1">Protein kinase domain-containing protein</fullName>
    </recommendedName>
</protein>
<name>A0A6A4HEP0_9AGAR</name>
<reference evidence="2" key="1">
    <citation type="journal article" date="2019" name="Environ. Microbiol.">
        <title>Fungal ecological strategies reflected in gene transcription - a case study of two litter decomposers.</title>
        <authorList>
            <person name="Barbi F."/>
            <person name="Kohler A."/>
            <person name="Barry K."/>
            <person name="Baskaran P."/>
            <person name="Daum C."/>
            <person name="Fauchery L."/>
            <person name="Ihrmark K."/>
            <person name="Kuo A."/>
            <person name="LaButti K."/>
            <person name="Lipzen A."/>
            <person name="Morin E."/>
            <person name="Grigoriev I.V."/>
            <person name="Henrissat B."/>
            <person name="Lindahl B."/>
            <person name="Martin F."/>
        </authorList>
    </citation>
    <scope>NUCLEOTIDE SEQUENCE</scope>
    <source>
        <strain evidence="2">JB14</strain>
    </source>
</reference>
<sequence>MWTVKGKYIDSHGKEHDGSGLIVKVLNKADNGAYGEVKTLNIVGDLVASGKLSVDKKLLGIISKSSPVIVMSMKPGEALNRIDAFQRGDEKVKEKLTKEALALMCEEVATVAHTKGILHNDNNMGNILVTLSADKTTVISIKLVDWGAPRTYTASVTKEEALEWCKGAWPVEQWKKAWKIRVL</sequence>
<organism evidence="2 3">
    <name type="scientific">Gymnopus androsaceus JB14</name>
    <dbReference type="NCBI Taxonomy" id="1447944"/>
    <lineage>
        <taxon>Eukaryota</taxon>
        <taxon>Fungi</taxon>
        <taxon>Dikarya</taxon>
        <taxon>Basidiomycota</taxon>
        <taxon>Agaricomycotina</taxon>
        <taxon>Agaricomycetes</taxon>
        <taxon>Agaricomycetidae</taxon>
        <taxon>Agaricales</taxon>
        <taxon>Marasmiineae</taxon>
        <taxon>Omphalotaceae</taxon>
        <taxon>Gymnopus</taxon>
    </lineage>
</organism>
<feature type="domain" description="Protein kinase" evidence="1">
    <location>
        <begin position="1"/>
        <end position="183"/>
    </location>
</feature>
<proteinExistence type="predicted"/>
<keyword evidence="3" id="KW-1185">Reference proteome</keyword>
<dbReference type="GO" id="GO:0005524">
    <property type="term" value="F:ATP binding"/>
    <property type="evidence" value="ECO:0007669"/>
    <property type="project" value="InterPro"/>
</dbReference>
<evidence type="ECO:0000259" key="1">
    <source>
        <dbReference type="PROSITE" id="PS50011"/>
    </source>
</evidence>